<evidence type="ECO:0008006" key="3">
    <source>
        <dbReference type="Google" id="ProtNLM"/>
    </source>
</evidence>
<organism evidence="1 2">
    <name type="scientific">Treponema phagedenis</name>
    <dbReference type="NCBI Taxonomy" id="162"/>
    <lineage>
        <taxon>Bacteria</taxon>
        <taxon>Pseudomonadati</taxon>
        <taxon>Spirochaetota</taxon>
        <taxon>Spirochaetia</taxon>
        <taxon>Spirochaetales</taxon>
        <taxon>Treponemataceae</taxon>
        <taxon>Treponema</taxon>
    </lineage>
</organism>
<dbReference type="PANTHER" id="PTHR30298">
    <property type="entry name" value="H REPEAT-ASSOCIATED PREDICTED TRANSPOSASE"/>
    <property type="match status" value="1"/>
</dbReference>
<proteinExistence type="predicted"/>
<dbReference type="OrthoDB" id="9815086at2"/>
<dbReference type="Proteomes" id="UP000042527">
    <property type="component" value="Unassembled WGS sequence"/>
</dbReference>
<dbReference type="PANTHER" id="PTHR30298:SF0">
    <property type="entry name" value="PROTEIN YBFL-RELATED"/>
    <property type="match status" value="1"/>
</dbReference>
<name>A0A0B7GW67_TREPH</name>
<reference evidence="2" key="1">
    <citation type="submission" date="2015-01" db="EMBL/GenBank/DDBJ databases">
        <authorList>
            <person name="Manzoor Shahid"/>
            <person name="Zubair Saima"/>
        </authorList>
    </citation>
    <scope>NUCLEOTIDE SEQUENCE [LARGE SCALE GENOMIC DNA]</scope>
    <source>
        <strain evidence="2">V1</strain>
    </source>
</reference>
<gene>
    <name evidence="1" type="ORF">TPHV1_160016</name>
</gene>
<keyword evidence="2" id="KW-1185">Reference proteome</keyword>
<dbReference type="InterPro" id="IPR051698">
    <property type="entry name" value="Transposase_11-like"/>
</dbReference>
<dbReference type="RefSeq" id="WP_087942655.1">
    <property type="nucleotide sequence ID" value="NZ_CDNC01000008.1"/>
</dbReference>
<protein>
    <recommendedName>
        <fullName evidence="3">Transposase IS4-like domain-containing protein</fullName>
    </recommendedName>
</protein>
<accession>A0A0B7GW67</accession>
<sequence length="90" mass="10363">MLPDIDLFMKAVRGHWAIESMHWHLDVTFKEDANTTIDKNAAMNQTIIRKWGLAILKRVEHIQCKNIQVKAKRYVMSLDPFGSLAQALSI</sequence>
<dbReference type="EMBL" id="CDNC01000008">
    <property type="protein sequence ID" value="CEM61215.1"/>
    <property type="molecule type" value="Genomic_DNA"/>
</dbReference>
<dbReference type="AlphaFoldDB" id="A0A0B7GW67"/>
<evidence type="ECO:0000313" key="2">
    <source>
        <dbReference type="Proteomes" id="UP000042527"/>
    </source>
</evidence>
<evidence type="ECO:0000313" key="1">
    <source>
        <dbReference type="EMBL" id="CEM61215.1"/>
    </source>
</evidence>